<evidence type="ECO:0000313" key="2">
    <source>
        <dbReference type="EMBL" id="KZP19237.1"/>
    </source>
</evidence>
<accession>A0A166HU61</accession>
<evidence type="ECO:0000313" key="3">
    <source>
        <dbReference type="Proteomes" id="UP000076532"/>
    </source>
</evidence>
<organism evidence="2 3">
    <name type="scientific">Athelia psychrophila</name>
    <dbReference type="NCBI Taxonomy" id="1759441"/>
    <lineage>
        <taxon>Eukaryota</taxon>
        <taxon>Fungi</taxon>
        <taxon>Dikarya</taxon>
        <taxon>Basidiomycota</taxon>
        <taxon>Agaricomycotina</taxon>
        <taxon>Agaricomycetes</taxon>
        <taxon>Agaricomycetidae</taxon>
        <taxon>Atheliales</taxon>
        <taxon>Atheliaceae</taxon>
        <taxon>Athelia</taxon>
    </lineage>
</organism>
<protein>
    <recommendedName>
        <fullName evidence="1">DUF6830 domain-containing protein</fullName>
    </recommendedName>
</protein>
<reference evidence="2 3" key="1">
    <citation type="journal article" date="2016" name="Mol. Biol. Evol.">
        <title>Comparative Genomics of Early-Diverging Mushroom-Forming Fungi Provides Insights into the Origins of Lignocellulose Decay Capabilities.</title>
        <authorList>
            <person name="Nagy L.G."/>
            <person name="Riley R."/>
            <person name="Tritt A."/>
            <person name="Adam C."/>
            <person name="Daum C."/>
            <person name="Floudas D."/>
            <person name="Sun H."/>
            <person name="Yadav J.S."/>
            <person name="Pangilinan J."/>
            <person name="Larsson K.H."/>
            <person name="Matsuura K."/>
            <person name="Barry K."/>
            <person name="Labutti K."/>
            <person name="Kuo R."/>
            <person name="Ohm R.A."/>
            <person name="Bhattacharya S.S."/>
            <person name="Shirouzu T."/>
            <person name="Yoshinaga Y."/>
            <person name="Martin F.M."/>
            <person name="Grigoriev I.V."/>
            <person name="Hibbett D.S."/>
        </authorList>
    </citation>
    <scope>NUCLEOTIDE SEQUENCE [LARGE SCALE GENOMIC DNA]</scope>
    <source>
        <strain evidence="2 3">CBS 109695</strain>
    </source>
</reference>
<feature type="non-terminal residue" evidence="2">
    <location>
        <position position="1"/>
    </location>
</feature>
<name>A0A166HU61_9AGAM</name>
<dbReference type="EMBL" id="KV417565">
    <property type="protein sequence ID" value="KZP19237.1"/>
    <property type="molecule type" value="Genomic_DNA"/>
</dbReference>
<evidence type="ECO:0000259" key="1">
    <source>
        <dbReference type="Pfam" id="PF20722"/>
    </source>
</evidence>
<keyword evidence="3" id="KW-1185">Reference proteome</keyword>
<dbReference type="OrthoDB" id="3232986at2759"/>
<dbReference type="Pfam" id="PF20722">
    <property type="entry name" value="DUF6830"/>
    <property type="match status" value="1"/>
</dbReference>
<dbReference type="InterPro" id="IPR049233">
    <property type="entry name" value="DUF6830"/>
</dbReference>
<feature type="domain" description="DUF6830" evidence="1">
    <location>
        <begin position="64"/>
        <end position="180"/>
    </location>
</feature>
<gene>
    <name evidence="2" type="ORF">FIBSPDRAFT_744296</name>
</gene>
<proteinExistence type="predicted"/>
<sequence length="193" mass="21625">LFELYTILRGHGLSLVNLMVNEASAIADHYPEATWLAHVLPADELRLNGATSSRPSLFQKARSRLSADMSTAFLVNLRPHYPRVTTREASEQFNLPDLRGALGDFFVLKQTHEERNGHRRSLDNCQLPFTTLNIWQNFRIQQQSSQDSRILIPPMTVQALPPSPDMPFGRCNTVLVDCSSGSGSTTTSSDERE</sequence>
<dbReference type="Proteomes" id="UP000076532">
    <property type="component" value="Unassembled WGS sequence"/>
</dbReference>
<dbReference type="AlphaFoldDB" id="A0A166HU61"/>